<feature type="signal peptide" evidence="1">
    <location>
        <begin position="1"/>
        <end position="22"/>
    </location>
</feature>
<keyword evidence="1" id="KW-0732">Signal</keyword>
<name>A0A1G7K3Q1_9BACT</name>
<keyword evidence="3" id="KW-1185">Reference proteome</keyword>
<dbReference type="AlphaFoldDB" id="A0A1G7K3Q1"/>
<dbReference type="EMBL" id="LT629690">
    <property type="protein sequence ID" value="SDF31918.1"/>
    <property type="molecule type" value="Genomic_DNA"/>
</dbReference>
<dbReference type="RefSeq" id="WP_231966857.1">
    <property type="nucleotide sequence ID" value="NZ_LT629690.1"/>
</dbReference>
<sequence length="343" mass="37669">MKYAAICTLIALSLLPGASLHAQGSAPLQRETSPGEGLRRTRLYLKDGTFQVVLSYTVKGDYVYYLSAERGAQQEAIPVRLVDLDATHQWEQRADAQRNGVPAVQIDPELAKEEADRAARTPEVAKDLHLPESDSVLALDTYHGQPQLAILQQTDGELNRQTAHNILRQTINPLSHAHQLIEIKGQSAPVQLHVNDPEFYVRMDDEDPTYNGGGAFHVDTDSTKGRKVDAPSPKSQYVIVAVDVRRDVRVVTSFSIGLLGSAKQQADIVETTTSLLPGGHWLKIVAKQPLRMGEYALMEVIDEKTVNTGVWDFGVHPMAAANRDAILPEARRAPVLAPRRSGP</sequence>
<reference evidence="2 3" key="1">
    <citation type="submission" date="2016-10" db="EMBL/GenBank/DDBJ databases">
        <authorList>
            <person name="de Groot N.N."/>
        </authorList>
    </citation>
    <scope>NUCLEOTIDE SEQUENCE [LARGE SCALE GENOMIC DNA]</scope>
    <source>
        <strain evidence="2 3">GAS232</strain>
    </source>
</reference>
<proteinExistence type="predicted"/>
<protein>
    <submittedName>
        <fullName evidence="2">Uncharacterized protein</fullName>
    </submittedName>
</protein>
<accession>A0A1G7K3Q1</accession>
<dbReference type="Proteomes" id="UP000182427">
    <property type="component" value="Chromosome I"/>
</dbReference>
<evidence type="ECO:0000256" key="1">
    <source>
        <dbReference type="SAM" id="SignalP"/>
    </source>
</evidence>
<organism evidence="2 3">
    <name type="scientific">Terriglobus roseus</name>
    <dbReference type="NCBI Taxonomy" id="392734"/>
    <lineage>
        <taxon>Bacteria</taxon>
        <taxon>Pseudomonadati</taxon>
        <taxon>Acidobacteriota</taxon>
        <taxon>Terriglobia</taxon>
        <taxon>Terriglobales</taxon>
        <taxon>Acidobacteriaceae</taxon>
        <taxon>Terriglobus</taxon>
    </lineage>
</organism>
<gene>
    <name evidence="2" type="ORF">SAMN05444167_2050</name>
</gene>
<feature type="chain" id="PRO_5009241615" evidence="1">
    <location>
        <begin position="23"/>
        <end position="343"/>
    </location>
</feature>
<evidence type="ECO:0000313" key="2">
    <source>
        <dbReference type="EMBL" id="SDF31918.1"/>
    </source>
</evidence>
<evidence type="ECO:0000313" key="3">
    <source>
        <dbReference type="Proteomes" id="UP000182427"/>
    </source>
</evidence>